<proteinExistence type="predicted"/>
<organism evidence="1 2">
    <name type="scientific">Hypothenemus hampei</name>
    <name type="common">Coffee berry borer</name>
    <dbReference type="NCBI Taxonomy" id="57062"/>
    <lineage>
        <taxon>Eukaryota</taxon>
        <taxon>Metazoa</taxon>
        <taxon>Ecdysozoa</taxon>
        <taxon>Arthropoda</taxon>
        <taxon>Hexapoda</taxon>
        <taxon>Insecta</taxon>
        <taxon>Pterygota</taxon>
        <taxon>Neoptera</taxon>
        <taxon>Endopterygota</taxon>
        <taxon>Coleoptera</taxon>
        <taxon>Polyphaga</taxon>
        <taxon>Cucujiformia</taxon>
        <taxon>Curculionidae</taxon>
        <taxon>Scolytinae</taxon>
        <taxon>Hypothenemus</taxon>
    </lineage>
</organism>
<keyword evidence="2" id="KW-1185">Reference proteome</keyword>
<dbReference type="PANTHER" id="PTHR33053:SF24">
    <property type="entry name" value="TRANSPOSASE DOMAIN-CONTAINING PROTEIN"/>
    <property type="match status" value="1"/>
</dbReference>
<reference evidence="1 2" key="1">
    <citation type="submission" date="2024-05" db="EMBL/GenBank/DDBJ databases">
        <title>Genetic variation in Jamaican populations of the coffee berry borer (Hypothenemus hampei).</title>
        <authorList>
            <person name="Errbii M."/>
            <person name="Myrie A."/>
        </authorList>
    </citation>
    <scope>NUCLEOTIDE SEQUENCE [LARGE SCALE GENOMIC DNA]</scope>
    <source>
        <strain evidence="1">JA-Hopewell-2020-01-JO</strain>
        <tissue evidence="1">Whole body</tissue>
    </source>
</reference>
<evidence type="ECO:0008006" key="3">
    <source>
        <dbReference type="Google" id="ProtNLM"/>
    </source>
</evidence>
<accession>A0ABD1FD03</accession>
<sequence>MEESLPIDNILLSLNIDGLPISKSSSKCFWPILISDSILKAVQIIGVYCGSKKPTSANEFIKPFVDEIKSVVSNGFSYEGHIINVVLSKIICDAPAKSFILYTKGHSGYSSCSKCVIIGEYINKTTCFPFSKTPLRLRTDESFYYQTDTAYHLGQSLLQEIPNLGLVTSVTLDYMHIVCLGVMKKLLILWVKGPLSLRIGGKSCNNISENLVALKNCMPVEFSRKPRSLAELPYWKATEFREFLLYTGPLVLQSVLKPEVYEHFLCFHIAISILTNPKLIKNEQFFEYADKLLNCFVENFEILYGKQYISHNVHSLLHLCDEVKKFGVLDNFSAFPFENFLALLKKFIRKPEKPLQQLVNRHKELQSKCLSKNNKKENEIELKYQHNYGPLLPDLISDNFKQYKYIKINKYIINCDKKNDNVIMLSNKIIILVLNVIKNNNDIIILGKKYKIISSIYNKPCESNELDMYIVRESNKVSSWSVNLAYCKMVIIPKSGSEFYVMPLRHTQ</sequence>
<protein>
    <recommendedName>
        <fullName evidence="3">Transposase domain-containing protein</fullName>
    </recommendedName>
</protein>
<dbReference type="Proteomes" id="UP001566132">
    <property type="component" value="Unassembled WGS sequence"/>
</dbReference>
<name>A0ABD1FD03_HYPHA</name>
<dbReference type="AlphaFoldDB" id="A0ABD1FD03"/>
<evidence type="ECO:0000313" key="1">
    <source>
        <dbReference type="EMBL" id="KAL1516234.1"/>
    </source>
</evidence>
<gene>
    <name evidence="1" type="ORF">ABEB36_000153</name>
</gene>
<comment type="caution">
    <text evidence="1">The sequence shown here is derived from an EMBL/GenBank/DDBJ whole genome shotgun (WGS) entry which is preliminary data.</text>
</comment>
<dbReference type="EMBL" id="JBDJPC010000001">
    <property type="protein sequence ID" value="KAL1516234.1"/>
    <property type="molecule type" value="Genomic_DNA"/>
</dbReference>
<evidence type="ECO:0000313" key="2">
    <source>
        <dbReference type="Proteomes" id="UP001566132"/>
    </source>
</evidence>
<dbReference type="PANTHER" id="PTHR33053">
    <property type="entry name" value="PROTEIN, PUTATIVE-RELATED"/>
    <property type="match status" value="1"/>
</dbReference>